<evidence type="ECO:0008006" key="3">
    <source>
        <dbReference type="Google" id="ProtNLM"/>
    </source>
</evidence>
<protein>
    <recommendedName>
        <fullName evidence="3">Transposase Tnp1/En/Spm-like domain-containing protein</fullName>
    </recommendedName>
</protein>
<dbReference type="EMBL" id="JAJJMB010002072">
    <property type="protein sequence ID" value="KAI3953080.1"/>
    <property type="molecule type" value="Genomic_DNA"/>
</dbReference>
<comment type="caution">
    <text evidence="1">The sequence shown here is derived from an EMBL/GenBank/DDBJ whole genome shotgun (WGS) entry which is preliminary data.</text>
</comment>
<dbReference type="Proteomes" id="UP001202328">
    <property type="component" value="Unassembled WGS sequence"/>
</dbReference>
<name>A0AAD4XVZ2_9MAGN</name>
<accession>A0AAD4XVZ2</accession>
<gene>
    <name evidence="1" type="ORF">MKW98_020275</name>
</gene>
<proteinExistence type="predicted"/>
<sequence length="71" mass="7797">MHHFQSYGRGYGGRSTIFGGLASVREIYSLSVTKLEIHGMPIGFGPTSEFKYVGDAVGSIISWPKDRIVFS</sequence>
<evidence type="ECO:0000313" key="1">
    <source>
        <dbReference type="EMBL" id="KAI3953080.1"/>
    </source>
</evidence>
<reference evidence="1" key="1">
    <citation type="submission" date="2022-04" db="EMBL/GenBank/DDBJ databases">
        <title>A functionally conserved STORR gene fusion in Papaver species that diverged 16.8 million years ago.</title>
        <authorList>
            <person name="Catania T."/>
        </authorList>
    </citation>
    <scope>NUCLEOTIDE SEQUENCE</scope>
    <source>
        <strain evidence="1">S-188037</strain>
    </source>
</reference>
<dbReference type="AlphaFoldDB" id="A0AAD4XVZ2"/>
<evidence type="ECO:0000313" key="2">
    <source>
        <dbReference type="Proteomes" id="UP001202328"/>
    </source>
</evidence>
<keyword evidence="2" id="KW-1185">Reference proteome</keyword>
<organism evidence="1 2">
    <name type="scientific">Papaver atlanticum</name>
    <dbReference type="NCBI Taxonomy" id="357466"/>
    <lineage>
        <taxon>Eukaryota</taxon>
        <taxon>Viridiplantae</taxon>
        <taxon>Streptophyta</taxon>
        <taxon>Embryophyta</taxon>
        <taxon>Tracheophyta</taxon>
        <taxon>Spermatophyta</taxon>
        <taxon>Magnoliopsida</taxon>
        <taxon>Ranunculales</taxon>
        <taxon>Papaveraceae</taxon>
        <taxon>Papaveroideae</taxon>
        <taxon>Papaver</taxon>
    </lineage>
</organism>